<dbReference type="OMA" id="NEGIYDC"/>
<dbReference type="InterPro" id="IPR000742">
    <property type="entry name" value="EGF"/>
</dbReference>
<keyword evidence="1" id="KW-0472">Membrane</keyword>
<feature type="domain" description="Ig-like" evidence="2">
    <location>
        <begin position="18"/>
        <end position="104"/>
    </location>
</feature>
<dbReference type="EMBL" id="CMVM020000121">
    <property type="status" value="NOT_ANNOTATED_CDS"/>
    <property type="molecule type" value="Genomic_DNA"/>
</dbReference>
<evidence type="ECO:0000313" key="3">
    <source>
        <dbReference type="EnsemblMetazoa" id="OVOC3733.1"/>
    </source>
</evidence>
<keyword evidence="1" id="KW-0812">Transmembrane</keyword>
<keyword evidence="1" id="KW-1133">Transmembrane helix</keyword>
<dbReference type="InterPro" id="IPR003599">
    <property type="entry name" value="Ig_sub"/>
</dbReference>
<dbReference type="Proteomes" id="UP000024404">
    <property type="component" value="Unassembled WGS sequence"/>
</dbReference>
<evidence type="ECO:0000313" key="4">
    <source>
        <dbReference type="Proteomes" id="UP000024404"/>
    </source>
</evidence>
<dbReference type="SMART" id="SM00409">
    <property type="entry name" value="IG"/>
    <property type="match status" value="1"/>
</dbReference>
<reference evidence="4" key="1">
    <citation type="submission" date="2013-10" db="EMBL/GenBank/DDBJ databases">
        <title>Genome sequencing of Onchocerca volvulus.</title>
        <authorList>
            <person name="Cotton J."/>
            <person name="Tsai J."/>
            <person name="Stanley E."/>
            <person name="Tracey A."/>
            <person name="Holroyd N."/>
            <person name="Lustigman S."/>
            <person name="Berriman M."/>
        </authorList>
    </citation>
    <scope>NUCLEOTIDE SEQUENCE</scope>
</reference>
<dbReference type="InterPro" id="IPR013783">
    <property type="entry name" value="Ig-like_fold"/>
</dbReference>
<dbReference type="PROSITE" id="PS50835">
    <property type="entry name" value="IG_LIKE"/>
    <property type="match status" value="1"/>
</dbReference>
<name>A0A8R1XU54_ONCVO</name>
<proteinExistence type="predicted"/>
<organism evidence="3 4">
    <name type="scientific">Onchocerca volvulus</name>
    <dbReference type="NCBI Taxonomy" id="6282"/>
    <lineage>
        <taxon>Eukaryota</taxon>
        <taxon>Metazoa</taxon>
        <taxon>Ecdysozoa</taxon>
        <taxon>Nematoda</taxon>
        <taxon>Chromadorea</taxon>
        <taxon>Rhabditida</taxon>
        <taxon>Spirurina</taxon>
        <taxon>Spiruromorpha</taxon>
        <taxon>Filarioidea</taxon>
        <taxon>Onchocercidae</taxon>
        <taxon>Onchocerca</taxon>
    </lineage>
</organism>
<reference evidence="3" key="2">
    <citation type="submission" date="2022-06" db="UniProtKB">
        <authorList>
            <consortium name="EnsemblMetazoa"/>
        </authorList>
    </citation>
    <scope>IDENTIFICATION</scope>
</reference>
<dbReference type="PROSITE" id="PS00022">
    <property type="entry name" value="EGF_1"/>
    <property type="match status" value="1"/>
</dbReference>
<dbReference type="InterPro" id="IPR007110">
    <property type="entry name" value="Ig-like_dom"/>
</dbReference>
<dbReference type="EnsemblMetazoa" id="OVOC3733.1">
    <property type="protein sequence ID" value="OVOC3733.1"/>
    <property type="gene ID" value="WBGene00240542"/>
</dbReference>
<evidence type="ECO:0000259" key="2">
    <source>
        <dbReference type="PROSITE" id="PS50835"/>
    </source>
</evidence>
<evidence type="ECO:0000256" key="1">
    <source>
        <dbReference type="SAM" id="Phobius"/>
    </source>
</evidence>
<feature type="transmembrane region" description="Helical" evidence="1">
    <location>
        <begin position="189"/>
        <end position="206"/>
    </location>
</feature>
<dbReference type="SUPFAM" id="SSF48726">
    <property type="entry name" value="Immunoglobulin"/>
    <property type="match status" value="1"/>
</dbReference>
<protein>
    <submittedName>
        <fullName evidence="3">Ig-like domain-containing protein</fullName>
    </submittedName>
</protein>
<dbReference type="Gene3D" id="2.60.40.10">
    <property type="entry name" value="Immunoglobulins"/>
    <property type="match status" value="1"/>
</dbReference>
<accession>A0A8R1XU54</accession>
<sequence length="273" mass="31432">MTKEPQPIFINNSNISMPVVKIDETTLYVAMGRHITLNCVSWNSAKSNYYNRNKTMKWIFRDIQEHRSIDIDIFNSRFSINKTGGRLILYTAQKENEGIYDCHVGLTERIEWVSRVNLYVQDCDEENDSTSYRNVMNPCQYGSCTIDTFPNVSILKYLKCNCILQYTGEFCTELVDGTFGREILRFSPFIAHICSTLCIFIIFFCCKKSDGRKRIVSLEEVAPPPPPDASDDLKILYPAAMRPELKTEEPTEETELNARTIAICFDELQYATV</sequence>
<dbReference type="InterPro" id="IPR036179">
    <property type="entry name" value="Ig-like_dom_sf"/>
</dbReference>
<keyword evidence="4" id="KW-1185">Reference proteome</keyword>
<dbReference type="AlphaFoldDB" id="A0A8R1XU54"/>